<proteinExistence type="predicted"/>
<dbReference type="InterPro" id="IPR029044">
    <property type="entry name" value="Nucleotide-diphossugar_trans"/>
</dbReference>
<dbReference type="GO" id="GO:0051999">
    <property type="term" value="P:mannosyl-inositol phosphorylceramide biosynthetic process"/>
    <property type="evidence" value="ECO:0007669"/>
    <property type="project" value="TreeGrafter"/>
</dbReference>
<dbReference type="InterPro" id="IPR051706">
    <property type="entry name" value="Glycosyltransferase_domain"/>
</dbReference>
<dbReference type="RefSeq" id="WP_190997231.1">
    <property type="nucleotide sequence ID" value="NZ_JACXSI010000009.1"/>
</dbReference>
<dbReference type="Pfam" id="PF05704">
    <property type="entry name" value="Caps_synth"/>
    <property type="match status" value="1"/>
</dbReference>
<accession>A0A927CXV4</accession>
<evidence type="ECO:0000313" key="1">
    <source>
        <dbReference type="EMBL" id="MBD3107685.1"/>
    </source>
</evidence>
<dbReference type="PANTHER" id="PTHR32385:SF15">
    <property type="entry name" value="INOSITOL PHOSPHOCERAMIDE MANNOSYLTRANSFERASE 1"/>
    <property type="match status" value="1"/>
</dbReference>
<dbReference type="SUPFAM" id="SSF53448">
    <property type="entry name" value="Nucleotide-diphospho-sugar transferases"/>
    <property type="match status" value="1"/>
</dbReference>
<protein>
    <submittedName>
        <fullName evidence="1">Glycosyl transferase</fullName>
    </submittedName>
</protein>
<organism evidence="1 2">
    <name type="scientific">Peribacillus faecalis</name>
    <dbReference type="NCBI Taxonomy" id="2772559"/>
    <lineage>
        <taxon>Bacteria</taxon>
        <taxon>Bacillati</taxon>
        <taxon>Bacillota</taxon>
        <taxon>Bacilli</taxon>
        <taxon>Bacillales</taxon>
        <taxon>Bacillaceae</taxon>
        <taxon>Peribacillus</taxon>
    </lineage>
</organism>
<comment type="caution">
    <text evidence="1">The sequence shown here is derived from an EMBL/GenBank/DDBJ whole genome shotgun (WGS) entry which is preliminary data.</text>
</comment>
<name>A0A927CXV4_9BACI</name>
<dbReference type="EMBL" id="JACXSI010000009">
    <property type="protein sequence ID" value="MBD3107685.1"/>
    <property type="molecule type" value="Genomic_DNA"/>
</dbReference>
<dbReference type="PANTHER" id="PTHR32385">
    <property type="entry name" value="MANNOSYL PHOSPHORYLINOSITOL CERAMIDE SYNTHASE"/>
    <property type="match status" value="1"/>
</dbReference>
<dbReference type="GO" id="GO:0000030">
    <property type="term" value="F:mannosyltransferase activity"/>
    <property type="evidence" value="ECO:0007669"/>
    <property type="project" value="TreeGrafter"/>
</dbReference>
<keyword evidence="1" id="KW-0808">Transferase</keyword>
<gene>
    <name evidence="1" type="ORF">IEO70_04835</name>
</gene>
<dbReference type="InterPro" id="IPR008441">
    <property type="entry name" value="AfumC-like_glycosyl_Trfase"/>
</dbReference>
<dbReference type="Gene3D" id="3.90.550.20">
    <property type="match status" value="1"/>
</dbReference>
<keyword evidence="2" id="KW-1185">Reference proteome</keyword>
<dbReference type="Proteomes" id="UP000602076">
    <property type="component" value="Unassembled WGS sequence"/>
</dbReference>
<dbReference type="AlphaFoldDB" id="A0A927CXV4"/>
<reference evidence="1" key="1">
    <citation type="submission" date="2020-09" db="EMBL/GenBank/DDBJ databases">
        <title>Bacillus faecalis sp. nov., a moderately halophilic bacterium isolated from cow faeces.</title>
        <authorList>
            <person name="Jiang L."/>
            <person name="Lee J."/>
        </authorList>
    </citation>
    <scope>NUCLEOTIDE SEQUENCE</scope>
    <source>
        <strain evidence="1">AGMB 02131</strain>
    </source>
</reference>
<sequence length="247" mass="28972">MKESIPKIIHYCWFGKKEKPELIKRCIKSWREVLVDYEIKEWNEDNFDLSINNYVKEAYKTGKYAFVSDYVRVHSLYQYGGIYLDTDVEVFKSFDDLLHHDSFWGFEQANYIATSTIGAKKQHPFIKTFVDSYKNLDFIQSDGQLNEKTNVAIVTELLEKKGLKRSGTYQEIKGCGAFFSQDYFSPYDYINCYTMKTKNTYAMHHFYKSWMPLKTRMKGKVKKLAAKVIGGSNIARIRSTFSRGENI</sequence>
<evidence type="ECO:0000313" key="2">
    <source>
        <dbReference type="Proteomes" id="UP000602076"/>
    </source>
</evidence>
<dbReference type="GO" id="GO:0016020">
    <property type="term" value="C:membrane"/>
    <property type="evidence" value="ECO:0007669"/>
    <property type="project" value="GOC"/>
</dbReference>